<organism evidence="9 10">
    <name type="scientific">Serilophus lunatus</name>
    <name type="common">silver-breasted broadbill</name>
    <dbReference type="NCBI Taxonomy" id="239386"/>
    <lineage>
        <taxon>Eukaryota</taxon>
        <taxon>Metazoa</taxon>
        <taxon>Chordata</taxon>
        <taxon>Craniata</taxon>
        <taxon>Vertebrata</taxon>
        <taxon>Euteleostomi</taxon>
        <taxon>Archelosauria</taxon>
        <taxon>Archosauria</taxon>
        <taxon>Dinosauria</taxon>
        <taxon>Saurischia</taxon>
        <taxon>Theropoda</taxon>
        <taxon>Coelurosauria</taxon>
        <taxon>Aves</taxon>
        <taxon>Neognathae</taxon>
        <taxon>Neoaves</taxon>
        <taxon>Telluraves</taxon>
        <taxon>Australaves</taxon>
        <taxon>Passeriformes</taxon>
        <taxon>Eurylaimidae</taxon>
        <taxon>Serilophus</taxon>
    </lineage>
</organism>
<proteinExistence type="inferred from homology"/>
<evidence type="ECO:0000256" key="6">
    <source>
        <dbReference type="ARBA" id="ARBA00023157"/>
    </source>
</evidence>
<dbReference type="AlphaFoldDB" id="A0A7L1DK75"/>
<keyword evidence="6" id="KW-1015">Disulfide bond</keyword>
<keyword evidence="3 7" id="KW-0202">Cytokine</keyword>
<keyword evidence="5 8" id="KW-0732">Signal</keyword>
<dbReference type="EMBL" id="VXBA01005480">
    <property type="protein sequence ID" value="NXM77469.1"/>
    <property type="molecule type" value="Genomic_DNA"/>
</dbReference>
<dbReference type="GO" id="GO:0042102">
    <property type="term" value="P:positive regulation of T cell proliferation"/>
    <property type="evidence" value="ECO:0007669"/>
    <property type="project" value="TreeGrafter"/>
</dbReference>
<feature type="signal peptide" evidence="8">
    <location>
        <begin position="1"/>
        <end position="22"/>
    </location>
</feature>
<evidence type="ECO:0000256" key="2">
    <source>
        <dbReference type="ARBA" id="ARBA00006050"/>
    </source>
</evidence>
<dbReference type="GO" id="GO:0006955">
    <property type="term" value="P:immune response"/>
    <property type="evidence" value="ECO:0007669"/>
    <property type="project" value="InterPro"/>
</dbReference>
<evidence type="ECO:0000256" key="1">
    <source>
        <dbReference type="ARBA" id="ARBA00004613"/>
    </source>
</evidence>
<accession>A0A7L1DK75</accession>
<comment type="caution">
    <text evidence="9">The sequence shown here is derived from an EMBL/GenBank/DDBJ whole genome shotgun (WGS) entry which is preliminary data.</text>
</comment>
<dbReference type="PANTHER" id="PTHR14356">
    <property type="entry name" value="INTERLEUKIN-15-RELATED"/>
    <property type="match status" value="1"/>
</dbReference>
<sequence length="150" mass="16934">MMCKVLIFGCISAAILMTAAYGAPLPTDEKEGLLKTLIKDLDLLKNITDVNHLDFYTANDKQECVRNTLQCYYTELNVLEPEGGNLQHLINIRKNLAKLMVESCHQPIKISVLQSHTSSETGCDKCEAHDKKKFPAFHQELLSVLQRMLK</sequence>
<dbReference type="OrthoDB" id="9341057at2759"/>
<keyword evidence="10" id="KW-1185">Reference proteome</keyword>
<feature type="non-terminal residue" evidence="9">
    <location>
        <position position="150"/>
    </location>
</feature>
<dbReference type="GO" id="GO:0042119">
    <property type="term" value="P:neutrophil activation"/>
    <property type="evidence" value="ECO:0007669"/>
    <property type="project" value="TreeGrafter"/>
</dbReference>
<reference evidence="9 10" key="1">
    <citation type="submission" date="2019-09" db="EMBL/GenBank/DDBJ databases">
        <title>Bird 10,000 Genomes (B10K) Project - Family phase.</title>
        <authorList>
            <person name="Zhang G."/>
        </authorList>
    </citation>
    <scope>NUCLEOTIDE SEQUENCE [LARGE SCALE GENOMIC DNA]</scope>
    <source>
        <strain evidence="9">B10K-DU-002-03</strain>
        <tissue evidence="9">Muscle</tissue>
    </source>
</reference>
<dbReference type="Pfam" id="PF02372">
    <property type="entry name" value="IL15"/>
    <property type="match status" value="1"/>
</dbReference>
<feature type="non-terminal residue" evidence="9">
    <location>
        <position position="1"/>
    </location>
</feature>
<comment type="subcellular location">
    <subcellularLocation>
        <location evidence="1">Secreted</location>
    </subcellularLocation>
</comment>
<evidence type="ECO:0000256" key="3">
    <source>
        <dbReference type="ARBA" id="ARBA00022514"/>
    </source>
</evidence>
<dbReference type="InterPro" id="IPR009079">
    <property type="entry name" value="4_helix_cytokine-like_core"/>
</dbReference>
<dbReference type="Proteomes" id="UP000553648">
    <property type="component" value="Unassembled WGS sequence"/>
</dbReference>
<evidence type="ECO:0000313" key="9">
    <source>
        <dbReference type="EMBL" id="NXM77469.1"/>
    </source>
</evidence>
<protein>
    <recommendedName>
        <fullName evidence="7">Interleukin</fullName>
    </recommendedName>
</protein>
<dbReference type="SUPFAM" id="SSF47266">
    <property type="entry name" value="4-helical cytokines"/>
    <property type="match status" value="1"/>
</dbReference>
<dbReference type="GO" id="GO:0050778">
    <property type="term" value="P:positive regulation of immune response"/>
    <property type="evidence" value="ECO:0007669"/>
    <property type="project" value="TreeGrafter"/>
</dbReference>
<gene>
    <name evidence="9" type="primary">Il15_1</name>
    <name evidence="9" type="ORF">SERLUN_R02040</name>
</gene>
<evidence type="ECO:0000256" key="5">
    <source>
        <dbReference type="ARBA" id="ARBA00022729"/>
    </source>
</evidence>
<evidence type="ECO:0000313" key="10">
    <source>
        <dbReference type="Proteomes" id="UP000553648"/>
    </source>
</evidence>
<dbReference type="Gene3D" id="1.20.1250.70">
    <property type="entry name" value="Interleukin-15/Interleukin-21"/>
    <property type="match status" value="1"/>
</dbReference>
<evidence type="ECO:0000256" key="4">
    <source>
        <dbReference type="ARBA" id="ARBA00022525"/>
    </source>
</evidence>
<dbReference type="GO" id="GO:0005125">
    <property type="term" value="F:cytokine activity"/>
    <property type="evidence" value="ECO:0007669"/>
    <property type="project" value="UniProtKB-KW"/>
</dbReference>
<evidence type="ECO:0000256" key="7">
    <source>
        <dbReference type="RuleBase" id="RU003453"/>
    </source>
</evidence>
<dbReference type="GO" id="GO:0005615">
    <property type="term" value="C:extracellular space"/>
    <property type="evidence" value="ECO:0007669"/>
    <property type="project" value="UniProtKB-KW"/>
</dbReference>
<name>A0A7L1DK75_9PASS</name>
<dbReference type="GO" id="GO:0001819">
    <property type="term" value="P:positive regulation of cytokine production"/>
    <property type="evidence" value="ECO:0007669"/>
    <property type="project" value="TreeGrafter"/>
</dbReference>
<evidence type="ECO:0000256" key="8">
    <source>
        <dbReference type="SAM" id="SignalP"/>
    </source>
</evidence>
<dbReference type="GO" id="GO:0005126">
    <property type="term" value="F:cytokine receptor binding"/>
    <property type="evidence" value="ECO:0007669"/>
    <property type="project" value="InterPro"/>
</dbReference>
<dbReference type="InterPro" id="IPR003443">
    <property type="entry name" value="IL-15/IL-21_fam"/>
</dbReference>
<feature type="chain" id="PRO_5029745954" description="Interleukin" evidence="8">
    <location>
        <begin position="23"/>
        <end position="150"/>
    </location>
</feature>
<dbReference type="PANTHER" id="PTHR14356:SF3">
    <property type="entry name" value="INTERLEUKIN-15"/>
    <property type="match status" value="1"/>
</dbReference>
<comment type="similarity">
    <text evidence="2 7">Belongs to the IL-15/IL-21 family.</text>
</comment>
<keyword evidence="4" id="KW-0964">Secreted</keyword>